<gene>
    <name evidence="1" type="ORF">ANCDUO_19621</name>
</gene>
<evidence type="ECO:0000313" key="1">
    <source>
        <dbReference type="EMBL" id="KIH50295.1"/>
    </source>
</evidence>
<reference evidence="1 2" key="1">
    <citation type="submission" date="2013-12" db="EMBL/GenBank/DDBJ databases">
        <title>Draft genome of the parsitic nematode Ancylostoma duodenale.</title>
        <authorList>
            <person name="Mitreva M."/>
        </authorList>
    </citation>
    <scope>NUCLEOTIDE SEQUENCE [LARGE SCALE GENOMIC DNA]</scope>
    <source>
        <strain evidence="1 2">Zhejiang</strain>
    </source>
</reference>
<dbReference type="AlphaFoldDB" id="A0A0C2FNW8"/>
<dbReference type="OrthoDB" id="10412749at2759"/>
<dbReference type="EMBL" id="KN750145">
    <property type="protein sequence ID" value="KIH50295.1"/>
    <property type="molecule type" value="Genomic_DNA"/>
</dbReference>
<dbReference type="Proteomes" id="UP000054047">
    <property type="component" value="Unassembled WGS sequence"/>
</dbReference>
<accession>A0A0C2FNW8</accession>
<name>A0A0C2FNW8_9BILA</name>
<protein>
    <submittedName>
        <fullName evidence="1">Uncharacterized protein</fullName>
    </submittedName>
</protein>
<organism evidence="1 2">
    <name type="scientific">Ancylostoma duodenale</name>
    <dbReference type="NCBI Taxonomy" id="51022"/>
    <lineage>
        <taxon>Eukaryota</taxon>
        <taxon>Metazoa</taxon>
        <taxon>Ecdysozoa</taxon>
        <taxon>Nematoda</taxon>
        <taxon>Chromadorea</taxon>
        <taxon>Rhabditida</taxon>
        <taxon>Rhabditina</taxon>
        <taxon>Rhabditomorpha</taxon>
        <taxon>Strongyloidea</taxon>
        <taxon>Ancylostomatidae</taxon>
        <taxon>Ancylostomatinae</taxon>
        <taxon>Ancylostoma</taxon>
    </lineage>
</organism>
<proteinExistence type="predicted"/>
<evidence type="ECO:0000313" key="2">
    <source>
        <dbReference type="Proteomes" id="UP000054047"/>
    </source>
</evidence>
<dbReference type="Gene3D" id="3.30.830.10">
    <property type="entry name" value="Metalloenzyme, LuxS/M16 peptidase-like"/>
    <property type="match status" value="1"/>
</dbReference>
<sequence length="69" mass="8232">MDKTVKEHVEDKAWDMERMGFLIEQAVKNELKKMEDNPDAQLFHHMIGHQLYGNSEQDLKTRLDEVRSF</sequence>
<keyword evidence="2" id="KW-1185">Reference proteome</keyword>